<keyword evidence="1" id="KW-0812">Transmembrane</keyword>
<dbReference type="OrthoDB" id="5762913at2"/>
<organism evidence="2 3">
    <name type="scientific">Solemya pervernicosa gill symbiont</name>
    <dbReference type="NCBI Taxonomy" id="642797"/>
    <lineage>
        <taxon>Bacteria</taxon>
        <taxon>Pseudomonadati</taxon>
        <taxon>Pseudomonadota</taxon>
        <taxon>Gammaproteobacteria</taxon>
        <taxon>sulfur-oxidizing symbionts</taxon>
    </lineage>
</organism>
<name>A0A1T2L4X8_9GAMM</name>
<dbReference type="EMBL" id="MPRL01000031">
    <property type="protein sequence ID" value="OOZ40168.1"/>
    <property type="molecule type" value="Genomic_DNA"/>
</dbReference>
<feature type="transmembrane region" description="Helical" evidence="1">
    <location>
        <begin position="118"/>
        <end position="141"/>
    </location>
</feature>
<evidence type="ECO:0000256" key="1">
    <source>
        <dbReference type="SAM" id="Phobius"/>
    </source>
</evidence>
<dbReference type="RefSeq" id="WP_078483688.1">
    <property type="nucleotide sequence ID" value="NZ_MPRL01000031.1"/>
</dbReference>
<evidence type="ECO:0000313" key="2">
    <source>
        <dbReference type="EMBL" id="OOZ40168.1"/>
    </source>
</evidence>
<keyword evidence="3" id="KW-1185">Reference proteome</keyword>
<protein>
    <submittedName>
        <fullName evidence="2">Uncharacterized protein</fullName>
    </submittedName>
</protein>
<keyword evidence="1" id="KW-0472">Membrane</keyword>
<sequence length="173" mass="19278">MKLDVDTALCKRARLPHELFMLNLALFHLLMTPASIALDVGVWGLLLPLSLSLSVMLYTWLRSRALERSGEPWFLRLHWRLALGRYRMLLIAYGVALGLFGVGTLLSLGSSDPHMQQILQTVFIRIAIMPVLIMVMINFYLESNAINQASGGELPDGLVARYPEANLEESAVG</sequence>
<dbReference type="AlphaFoldDB" id="A0A1T2L4X8"/>
<dbReference type="Proteomes" id="UP000191110">
    <property type="component" value="Unassembled WGS sequence"/>
</dbReference>
<evidence type="ECO:0000313" key="3">
    <source>
        <dbReference type="Proteomes" id="UP000191110"/>
    </source>
</evidence>
<feature type="transmembrane region" description="Helical" evidence="1">
    <location>
        <begin position="86"/>
        <end position="106"/>
    </location>
</feature>
<gene>
    <name evidence="2" type="ORF">BOW53_08675</name>
</gene>
<reference evidence="2 3" key="1">
    <citation type="submission" date="2016-11" db="EMBL/GenBank/DDBJ databases">
        <title>Mixed transmission modes and dynamic genome evolution in an obligate animal-bacterial symbiosis.</title>
        <authorList>
            <person name="Russell S.L."/>
            <person name="Corbett-Detig R.B."/>
            <person name="Cavanaugh C.M."/>
        </authorList>
    </citation>
    <scope>NUCLEOTIDE SEQUENCE [LARGE SCALE GENOMIC DNA]</scope>
    <source>
        <strain evidence="2">Sveles-Q1</strain>
    </source>
</reference>
<accession>A0A1T2L4X8</accession>
<keyword evidence="1" id="KW-1133">Transmembrane helix</keyword>
<feature type="transmembrane region" description="Helical" evidence="1">
    <location>
        <begin position="19"/>
        <end position="36"/>
    </location>
</feature>
<comment type="caution">
    <text evidence="2">The sequence shown here is derived from an EMBL/GenBank/DDBJ whole genome shotgun (WGS) entry which is preliminary data.</text>
</comment>
<feature type="transmembrane region" description="Helical" evidence="1">
    <location>
        <begin position="42"/>
        <end position="61"/>
    </location>
</feature>
<proteinExistence type="predicted"/>